<dbReference type="Proteomes" id="UP001169063">
    <property type="component" value="Unassembled WGS sequence"/>
</dbReference>
<evidence type="ECO:0000313" key="2">
    <source>
        <dbReference type="Proteomes" id="UP001169063"/>
    </source>
</evidence>
<proteinExistence type="predicted"/>
<keyword evidence="2" id="KW-1185">Reference proteome</keyword>
<sequence>MTQATVTPSLDEAAQRLNRAVAALEARARALKAAKVAPPEDDLFAASPQANGQDPALRQAAEEASAALADAIAEIEQMKQGAV</sequence>
<comment type="caution">
    <text evidence="1">The sequence shown here is derived from an EMBL/GenBank/DDBJ whole genome shotgun (WGS) entry which is preliminary data.</text>
</comment>
<evidence type="ECO:0000313" key="1">
    <source>
        <dbReference type="EMBL" id="MDO1557993.1"/>
    </source>
</evidence>
<gene>
    <name evidence="1" type="ORF">Q0812_00950</name>
</gene>
<name>A0ABT8SK32_9CAUL</name>
<protein>
    <submittedName>
        <fullName evidence="1">Uncharacterized protein</fullName>
    </submittedName>
</protein>
<reference evidence="1" key="1">
    <citation type="submission" date="2023-07" db="EMBL/GenBank/DDBJ databases">
        <title>Brevundimonas soil sp. nov., isolated from the soil of chemical plant.</title>
        <authorList>
            <person name="Wu N."/>
        </authorList>
    </citation>
    <scope>NUCLEOTIDE SEQUENCE</scope>
    <source>
        <strain evidence="1">XZ-24</strain>
    </source>
</reference>
<accession>A0ABT8SK32</accession>
<dbReference type="RefSeq" id="WP_302108418.1">
    <property type="nucleotide sequence ID" value="NZ_JAUKTR010000001.1"/>
</dbReference>
<organism evidence="1 2">
    <name type="scientific">Peiella sedimenti</name>
    <dbReference type="NCBI Taxonomy" id="3061083"/>
    <lineage>
        <taxon>Bacteria</taxon>
        <taxon>Pseudomonadati</taxon>
        <taxon>Pseudomonadota</taxon>
        <taxon>Alphaproteobacteria</taxon>
        <taxon>Caulobacterales</taxon>
        <taxon>Caulobacteraceae</taxon>
        <taxon>Peiella</taxon>
    </lineage>
</organism>
<dbReference type="EMBL" id="JAUKTR010000001">
    <property type="protein sequence ID" value="MDO1557993.1"/>
    <property type="molecule type" value="Genomic_DNA"/>
</dbReference>